<comment type="caution">
    <text evidence="3">The sequence shown here is derived from an EMBL/GenBank/DDBJ whole genome shotgun (WGS) entry which is preliminary data.</text>
</comment>
<keyword evidence="1" id="KW-0560">Oxidoreductase</keyword>
<name>A0A2W2D9L7_9ACTN</name>
<dbReference type="SUPFAM" id="SSF50475">
    <property type="entry name" value="FMN-binding split barrel"/>
    <property type="match status" value="1"/>
</dbReference>
<dbReference type="InterPro" id="IPR002563">
    <property type="entry name" value="Flavin_Rdtase-like_dom"/>
</dbReference>
<dbReference type="SMART" id="SM00903">
    <property type="entry name" value="Flavin_Reduct"/>
    <property type="match status" value="1"/>
</dbReference>
<gene>
    <name evidence="3" type="ORF">C1I99_20245</name>
</gene>
<keyword evidence="4" id="KW-1185">Reference proteome</keyword>
<dbReference type="GO" id="GO:0042602">
    <property type="term" value="F:riboflavin reductase (NADPH) activity"/>
    <property type="evidence" value="ECO:0007669"/>
    <property type="project" value="TreeGrafter"/>
</dbReference>
<dbReference type="InterPro" id="IPR050268">
    <property type="entry name" value="NADH-dep_flavin_reductase"/>
</dbReference>
<dbReference type="PANTHER" id="PTHR30466:SF1">
    <property type="entry name" value="FMN REDUCTASE (NADH) RUTF"/>
    <property type="match status" value="1"/>
</dbReference>
<dbReference type="Proteomes" id="UP000248749">
    <property type="component" value="Unassembled WGS sequence"/>
</dbReference>
<evidence type="ECO:0000256" key="1">
    <source>
        <dbReference type="ARBA" id="ARBA00023002"/>
    </source>
</evidence>
<sequence>MNVQPESAVEPTDPVQLRRAFGSFATGVTVVTVGGDCPHGMTANSFTSVSLDPPLALVCVEQQAIMHRSLLERGQFGISVLAAHQEPVARHFANRRRPLGAAQFDAVDWTPGRVTGAPLITGALAHFECELWRSYEGGDHTIFVGSLLSVRREQEADGVLFVRGRFRQITPEGVADLTLDVPAGHAAARGGVTG</sequence>
<dbReference type="OrthoDB" id="9792858at2"/>
<dbReference type="AlphaFoldDB" id="A0A2W2D9L7"/>
<reference evidence="3 4" key="1">
    <citation type="submission" date="2018-01" db="EMBL/GenBank/DDBJ databases">
        <title>Draft genome sequence of Salinispora sp. 13K206.</title>
        <authorList>
            <person name="Sahin N."/>
            <person name="Saygin H."/>
            <person name="Ay H."/>
        </authorList>
    </citation>
    <scope>NUCLEOTIDE SEQUENCE [LARGE SCALE GENOMIC DNA]</scope>
    <source>
        <strain evidence="3 4">13K206</strain>
    </source>
</reference>
<protein>
    <submittedName>
        <fullName evidence="3">Flavin reductase</fullName>
    </submittedName>
</protein>
<organism evidence="3 4">
    <name type="scientific">Micromonospora deserti</name>
    <dbReference type="NCBI Taxonomy" id="2070366"/>
    <lineage>
        <taxon>Bacteria</taxon>
        <taxon>Bacillati</taxon>
        <taxon>Actinomycetota</taxon>
        <taxon>Actinomycetes</taxon>
        <taxon>Micromonosporales</taxon>
        <taxon>Micromonosporaceae</taxon>
        <taxon>Micromonospora</taxon>
    </lineage>
</organism>
<dbReference type="GO" id="GO:0010181">
    <property type="term" value="F:FMN binding"/>
    <property type="evidence" value="ECO:0007669"/>
    <property type="project" value="InterPro"/>
</dbReference>
<proteinExistence type="predicted"/>
<dbReference type="InterPro" id="IPR012349">
    <property type="entry name" value="Split_barrel_FMN-bd"/>
</dbReference>
<accession>A0A2W2D9L7</accession>
<evidence type="ECO:0000313" key="4">
    <source>
        <dbReference type="Proteomes" id="UP000248749"/>
    </source>
</evidence>
<evidence type="ECO:0000313" key="3">
    <source>
        <dbReference type="EMBL" id="PZF93706.1"/>
    </source>
</evidence>
<dbReference type="EMBL" id="POUB01000154">
    <property type="protein sequence ID" value="PZF93706.1"/>
    <property type="molecule type" value="Genomic_DNA"/>
</dbReference>
<evidence type="ECO:0000259" key="2">
    <source>
        <dbReference type="SMART" id="SM00903"/>
    </source>
</evidence>
<feature type="domain" description="Flavin reductase like" evidence="2">
    <location>
        <begin position="21"/>
        <end position="168"/>
    </location>
</feature>
<dbReference type="RefSeq" id="WP_111135801.1">
    <property type="nucleotide sequence ID" value="NZ_POUB01000154.1"/>
</dbReference>
<dbReference type="Pfam" id="PF01613">
    <property type="entry name" value="Flavin_Reduct"/>
    <property type="match status" value="1"/>
</dbReference>
<dbReference type="Gene3D" id="2.30.110.10">
    <property type="entry name" value="Electron Transport, Fmn-binding Protein, Chain A"/>
    <property type="match status" value="1"/>
</dbReference>
<dbReference type="PANTHER" id="PTHR30466">
    <property type="entry name" value="FLAVIN REDUCTASE"/>
    <property type="match status" value="1"/>
</dbReference>